<organism evidence="1">
    <name type="scientific">hydrothermal vent metagenome</name>
    <dbReference type="NCBI Taxonomy" id="652676"/>
    <lineage>
        <taxon>unclassified sequences</taxon>
        <taxon>metagenomes</taxon>
        <taxon>ecological metagenomes</taxon>
    </lineage>
</organism>
<dbReference type="AlphaFoldDB" id="A0A3B0UET0"/>
<dbReference type="Gene3D" id="3.30.2310.20">
    <property type="entry name" value="RelE-like"/>
    <property type="match status" value="1"/>
</dbReference>
<protein>
    <recommendedName>
        <fullName evidence="2">Death on curing protein, Doc toxin</fullName>
    </recommendedName>
</protein>
<sequence>MSSSRTIVFSPHAKQRMEEIADYLYEQNLSGKFVLDYMECFEPWLETLLGQFPESGTLHPEYGENVRRVVCL</sequence>
<reference evidence="1" key="1">
    <citation type="submission" date="2018-06" db="EMBL/GenBank/DDBJ databases">
        <authorList>
            <person name="Zhirakovskaya E."/>
        </authorList>
    </citation>
    <scope>NUCLEOTIDE SEQUENCE</scope>
</reference>
<dbReference type="InterPro" id="IPR035093">
    <property type="entry name" value="RelE/ParE_toxin_dom_sf"/>
</dbReference>
<evidence type="ECO:0008006" key="2">
    <source>
        <dbReference type="Google" id="ProtNLM"/>
    </source>
</evidence>
<evidence type="ECO:0000313" key="1">
    <source>
        <dbReference type="EMBL" id="VAW29531.1"/>
    </source>
</evidence>
<accession>A0A3B0UET0</accession>
<dbReference type="EMBL" id="UOES01000590">
    <property type="protein sequence ID" value="VAW29531.1"/>
    <property type="molecule type" value="Genomic_DNA"/>
</dbReference>
<proteinExistence type="predicted"/>
<name>A0A3B0UET0_9ZZZZ</name>
<gene>
    <name evidence="1" type="ORF">MNBD_BACTEROID06-1020</name>
</gene>